<proteinExistence type="predicted"/>
<dbReference type="RefSeq" id="WP_037485670.1">
    <property type="nucleotide sequence ID" value="NZ_AZRA01000132.1"/>
</dbReference>
<evidence type="ECO:0000313" key="3">
    <source>
        <dbReference type="Proteomes" id="UP000026714"/>
    </source>
</evidence>
<dbReference type="STRING" id="34103.SAMN05421778_102213"/>
<keyword evidence="3" id="KW-1185">Reference proteome</keyword>
<evidence type="ECO:0000256" key="1">
    <source>
        <dbReference type="SAM" id="Coils"/>
    </source>
</evidence>
<evidence type="ECO:0000313" key="2">
    <source>
        <dbReference type="EMBL" id="KDB50514.1"/>
    </source>
</evidence>
<keyword evidence="1" id="KW-0175">Coiled coil</keyword>
<comment type="caution">
    <text evidence="2">The sequence shown here is derived from an EMBL/GenBank/DDBJ whole genome shotgun (WGS) entry which is preliminary data.</text>
</comment>
<gene>
    <name evidence="2" type="ORF">X805_38980</name>
</gene>
<dbReference type="eggNOG" id="ENOG50348CC">
    <property type="taxonomic scope" value="Bacteria"/>
</dbReference>
<dbReference type="Proteomes" id="UP000026714">
    <property type="component" value="Unassembled WGS sequence"/>
</dbReference>
<dbReference type="EMBL" id="AZRA01000132">
    <property type="protein sequence ID" value="KDB50514.1"/>
    <property type="molecule type" value="Genomic_DNA"/>
</dbReference>
<organism evidence="2 3">
    <name type="scientific">Sphaerotilus natans subsp. natans DSM 6575</name>
    <dbReference type="NCBI Taxonomy" id="1286631"/>
    <lineage>
        <taxon>Bacteria</taxon>
        <taxon>Pseudomonadati</taxon>
        <taxon>Pseudomonadota</taxon>
        <taxon>Betaproteobacteria</taxon>
        <taxon>Burkholderiales</taxon>
        <taxon>Sphaerotilaceae</taxon>
        <taxon>Sphaerotilus</taxon>
    </lineage>
</organism>
<dbReference type="AlphaFoldDB" id="A0A059KH63"/>
<reference evidence="2 3" key="1">
    <citation type="journal article" date="2014" name="FEMS Microbiol. Ecol.">
        <title>Sphaerotilus natans encrusted with nanoball-shaped Fe(III) oxide minerals formed by nitrate-reducing mixotrophic Fe(II) oxidation.</title>
        <authorList>
            <person name="Park S."/>
            <person name="Kim D.H."/>
            <person name="Lee J.H."/>
            <person name="Hur H.G."/>
        </authorList>
    </citation>
    <scope>NUCLEOTIDE SEQUENCE [LARGE SCALE GENOMIC DNA]</scope>
    <source>
        <strain evidence="2 3">DSM 6575</strain>
    </source>
</reference>
<accession>A0A059KH63</accession>
<feature type="coiled-coil region" evidence="1">
    <location>
        <begin position="6"/>
        <end position="83"/>
    </location>
</feature>
<sequence>MNLSHRNASADSIDSLRETLASLEQQLASLYADKERENSASFYGDESLAALYEDKQRLSARTIAELNETVDNLTAQLADVYALRESGSDIADSSLRITIEGLNQQLHALYEERELNERFAALPESGVAALQATVQSLEAQLAAFYEECEGQSLGRRDLACMAESLTEQVAVLLEERNDLAQECENLKADLRTAKRRARAMIDALVAQSLN</sequence>
<protein>
    <submittedName>
        <fullName evidence="2">Uncharacterized protein</fullName>
    </submittedName>
</protein>
<name>A0A059KH63_9BURK</name>
<feature type="coiled-coil region" evidence="1">
    <location>
        <begin position="127"/>
        <end position="203"/>
    </location>
</feature>